<evidence type="ECO:0000256" key="11">
    <source>
        <dbReference type="RuleBase" id="RU000542"/>
    </source>
</evidence>
<dbReference type="Pfam" id="PF00438">
    <property type="entry name" value="S-AdoMet_synt_N"/>
    <property type="match status" value="1"/>
</dbReference>
<evidence type="ECO:0000259" key="13">
    <source>
        <dbReference type="Pfam" id="PF00438"/>
    </source>
</evidence>
<feature type="binding site" description="in other chain" evidence="10">
    <location>
        <position position="16"/>
    </location>
    <ligand>
        <name>ATP</name>
        <dbReference type="ChEBI" id="CHEBI:30616"/>
        <note>ligand shared between two neighboring subunits</note>
    </ligand>
</feature>
<comment type="subunit">
    <text evidence="10">Homotetramer; dimer of dimers.</text>
</comment>
<evidence type="ECO:0000256" key="2">
    <source>
        <dbReference type="ARBA" id="ARBA00009685"/>
    </source>
</evidence>
<accession>H8GMC5</accession>
<comment type="cofactor">
    <cofactor evidence="10">
        <name>K(+)</name>
        <dbReference type="ChEBI" id="CHEBI:29103"/>
    </cofactor>
    <text evidence="10">Binds 1 potassium ion per subunit.</text>
</comment>
<dbReference type="Pfam" id="PF02772">
    <property type="entry name" value="S-AdoMet_synt_M"/>
    <property type="match status" value="1"/>
</dbReference>
<comment type="caution">
    <text evidence="10">Lacks conserved residue(s) required for the propagation of feature annotation.</text>
</comment>
<organism evidence="16 17">
    <name type="scientific">Methylomicrobium album BG8</name>
    <dbReference type="NCBI Taxonomy" id="686340"/>
    <lineage>
        <taxon>Bacteria</taxon>
        <taxon>Pseudomonadati</taxon>
        <taxon>Pseudomonadota</taxon>
        <taxon>Gammaproteobacteria</taxon>
        <taxon>Methylococcales</taxon>
        <taxon>Methylococcaceae</taxon>
        <taxon>Methylomicrobium</taxon>
    </lineage>
</organism>
<feature type="binding site" evidence="10">
    <location>
        <position position="240"/>
    </location>
    <ligand>
        <name>ATP</name>
        <dbReference type="ChEBI" id="CHEBI:30616"/>
        <note>ligand shared between two neighboring subunits</note>
    </ligand>
</feature>
<dbReference type="NCBIfam" id="TIGR01034">
    <property type="entry name" value="metK"/>
    <property type="match status" value="1"/>
</dbReference>
<evidence type="ECO:0000256" key="9">
    <source>
        <dbReference type="ARBA" id="ARBA00022958"/>
    </source>
</evidence>
<dbReference type="PROSITE" id="PS00376">
    <property type="entry name" value="ADOMET_SYNTHASE_1"/>
    <property type="match status" value="1"/>
</dbReference>
<dbReference type="FunFam" id="3.30.300.10:FF:000003">
    <property type="entry name" value="S-adenosylmethionine synthase"/>
    <property type="match status" value="1"/>
</dbReference>
<evidence type="ECO:0000256" key="6">
    <source>
        <dbReference type="ARBA" id="ARBA00022741"/>
    </source>
</evidence>
<dbReference type="InterPro" id="IPR022636">
    <property type="entry name" value="S-AdoMet_synthetase_sfam"/>
</dbReference>
<dbReference type="Proteomes" id="UP000005090">
    <property type="component" value="Chromosome"/>
</dbReference>
<keyword evidence="6 10" id="KW-0547">Nucleotide-binding</keyword>
<dbReference type="GO" id="GO:0004478">
    <property type="term" value="F:methionine adenosyltransferase activity"/>
    <property type="evidence" value="ECO:0007669"/>
    <property type="project" value="UniProtKB-UniRule"/>
</dbReference>
<feature type="binding site" description="in other chain" evidence="10">
    <location>
        <position position="100"/>
    </location>
    <ligand>
        <name>L-methionine</name>
        <dbReference type="ChEBI" id="CHEBI:57844"/>
        <note>ligand shared between two neighboring subunits</note>
    </ligand>
</feature>
<dbReference type="InterPro" id="IPR022631">
    <property type="entry name" value="ADOMET_SYNTHASE_CS"/>
</dbReference>
<evidence type="ECO:0000256" key="3">
    <source>
        <dbReference type="ARBA" id="ARBA00022563"/>
    </source>
</evidence>
<dbReference type="GO" id="GO:0005737">
    <property type="term" value="C:cytoplasm"/>
    <property type="evidence" value="ECO:0007669"/>
    <property type="project" value="UniProtKB-SubCell"/>
</dbReference>
<feature type="binding site" evidence="10">
    <location>
        <position position="44"/>
    </location>
    <ligand>
        <name>K(+)</name>
        <dbReference type="ChEBI" id="CHEBI:29103"/>
    </ligand>
</feature>
<evidence type="ECO:0000256" key="8">
    <source>
        <dbReference type="ARBA" id="ARBA00022842"/>
    </source>
</evidence>
<dbReference type="STRING" id="686340.Metal_2968"/>
<dbReference type="InterPro" id="IPR022628">
    <property type="entry name" value="S-AdoMet_synt_N"/>
</dbReference>
<dbReference type="EMBL" id="CM001475">
    <property type="protein sequence ID" value="EIC30649.1"/>
    <property type="molecule type" value="Genomic_DNA"/>
</dbReference>
<evidence type="ECO:0000313" key="17">
    <source>
        <dbReference type="Proteomes" id="UP000005090"/>
    </source>
</evidence>
<dbReference type="AlphaFoldDB" id="H8GMC5"/>
<dbReference type="UniPathway" id="UPA00315">
    <property type="reaction ID" value="UER00080"/>
</dbReference>
<comment type="similarity">
    <text evidence="2 10 12">Belongs to the AdoMet synthase family.</text>
</comment>
<evidence type="ECO:0000313" key="16">
    <source>
        <dbReference type="EMBL" id="EIC30649.1"/>
    </source>
</evidence>
<dbReference type="PANTHER" id="PTHR11964">
    <property type="entry name" value="S-ADENOSYLMETHIONINE SYNTHETASE"/>
    <property type="match status" value="1"/>
</dbReference>
<dbReference type="Gene3D" id="3.30.300.10">
    <property type="match status" value="3"/>
</dbReference>
<dbReference type="RefSeq" id="WP_005373379.1">
    <property type="nucleotide sequence ID" value="NZ_CM001475.1"/>
</dbReference>
<feature type="binding site" description="in other chain" evidence="10">
    <location>
        <begin position="246"/>
        <end position="247"/>
    </location>
    <ligand>
        <name>ATP</name>
        <dbReference type="ChEBI" id="CHEBI:30616"/>
        <note>ligand shared between two neighboring subunits</note>
    </ligand>
</feature>
<keyword evidence="3 10" id="KW-0554">One-carbon metabolism</keyword>
<sequence length="386" mass="41880">MSNNFIFTSESVSEGHPDKVADQISDAVLDALLAQDPKSRVACETMVKTGMVIIAGEITTNAGVDLEELVRKTVCAIGYDHGDIGFDGQSCAVLNAIGKQSSDIAMGVDEAENHEQGAGDQGLMFGYATNETDVLMPAPIQYSHLLVKRQAEVRKNKTLPWLRPDAKSQITFRYENHKPVAIDTVVLSTQHAPDISNQAIHEAVMDEIILPVLPREWVHKDTQFFINPTGQFVIGGPVGDCGLTGRKIIVDSYGGMARHGGGAFSGKDPSKVDRSAAYMARYVAKNIVAAGLAERCEIQVSYAIGVAEPTSITIETFGTGKLGEDRLVEIVRSIFDLRPKGLIAMLDLLKPIYQPTAAYGHFGRTEDTFTWERTDKVEALRDAAGI</sequence>
<keyword evidence="9 10" id="KW-0630">Potassium</keyword>
<keyword evidence="4 10" id="KW-0808">Transferase</keyword>
<dbReference type="InterPro" id="IPR022630">
    <property type="entry name" value="S-AdoMet_synt_C"/>
</dbReference>
<dbReference type="GO" id="GO:0006556">
    <property type="term" value="P:S-adenosylmethionine biosynthetic process"/>
    <property type="evidence" value="ECO:0007669"/>
    <property type="project" value="UniProtKB-UniRule"/>
</dbReference>
<dbReference type="PIRSF" id="PIRSF000497">
    <property type="entry name" value="MAT"/>
    <property type="match status" value="1"/>
</dbReference>
<comment type="pathway">
    <text evidence="1 10">Amino-acid biosynthesis; S-adenosyl-L-methionine biosynthesis; S-adenosyl-L-methionine from L-methionine: step 1/1.</text>
</comment>
<evidence type="ECO:0000259" key="15">
    <source>
        <dbReference type="Pfam" id="PF02773"/>
    </source>
</evidence>
<dbReference type="PROSITE" id="PS00377">
    <property type="entry name" value="ADOMET_SYNTHASE_2"/>
    <property type="match status" value="1"/>
</dbReference>
<comment type="catalytic activity">
    <reaction evidence="10">
        <text>L-methionine + ATP + H2O = S-adenosyl-L-methionine + phosphate + diphosphate</text>
        <dbReference type="Rhea" id="RHEA:21080"/>
        <dbReference type="ChEBI" id="CHEBI:15377"/>
        <dbReference type="ChEBI" id="CHEBI:30616"/>
        <dbReference type="ChEBI" id="CHEBI:33019"/>
        <dbReference type="ChEBI" id="CHEBI:43474"/>
        <dbReference type="ChEBI" id="CHEBI:57844"/>
        <dbReference type="ChEBI" id="CHEBI:59789"/>
        <dbReference type="EC" id="2.5.1.6"/>
    </reaction>
</comment>
<keyword evidence="7 10" id="KW-0067">ATP-binding</keyword>
<dbReference type="GO" id="GO:0006730">
    <property type="term" value="P:one-carbon metabolic process"/>
    <property type="evidence" value="ECO:0007669"/>
    <property type="project" value="UniProtKB-KW"/>
</dbReference>
<dbReference type="EC" id="2.5.1.6" evidence="10"/>
<evidence type="ECO:0000256" key="7">
    <source>
        <dbReference type="ARBA" id="ARBA00022840"/>
    </source>
</evidence>
<dbReference type="InterPro" id="IPR022629">
    <property type="entry name" value="S-AdoMet_synt_central"/>
</dbReference>
<evidence type="ECO:0000259" key="14">
    <source>
        <dbReference type="Pfam" id="PF02772"/>
    </source>
</evidence>
<dbReference type="HOGENOM" id="CLU_041802_1_1_6"/>
<feature type="binding site" evidence="10">
    <location>
        <position position="18"/>
    </location>
    <ligand>
        <name>Mg(2+)</name>
        <dbReference type="ChEBI" id="CHEBI:18420"/>
    </ligand>
</feature>
<gene>
    <name evidence="10" type="primary">metK</name>
    <name evidence="16" type="ORF">Metal_2968</name>
</gene>
<keyword evidence="17" id="KW-1185">Reference proteome</keyword>
<evidence type="ECO:0000256" key="12">
    <source>
        <dbReference type="RuleBase" id="RU004462"/>
    </source>
</evidence>
<evidence type="ECO:0000256" key="1">
    <source>
        <dbReference type="ARBA" id="ARBA00005224"/>
    </source>
</evidence>
<feature type="binding site" description="in other chain" evidence="10">
    <location>
        <position position="57"/>
    </location>
    <ligand>
        <name>L-methionine</name>
        <dbReference type="ChEBI" id="CHEBI:57844"/>
        <note>ligand shared between two neighboring subunits</note>
    </ligand>
</feature>
<name>H8GMC5_METAL</name>
<proteinExistence type="inferred from homology"/>
<keyword evidence="10" id="KW-0963">Cytoplasm</keyword>
<feature type="domain" description="S-adenosylmethionine synthetase N-terminal" evidence="13">
    <location>
        <begin position="4"/>
        <end position="101"/>
    </location>
</feature>
<feature type="domain" description="S-adenosylmethionine synthetase C-terminal" evidence="15">
    <location>
        <begin position="234"/>
        <end position="373"/>
    </location>
</feature>
<feature type="region of interest" description="Flexible loop" evidence="10">
    <location>
        <begin position="100"/>
        <end position="110"/>
    </location>
</feature>
<feature type="binding site" evidence="10">
    <location>
        <position position="263"/>
    </location>
    <ligand>
        <name>ATP</name>
        <dbReference type="ChEBI" id="CHEBI:30616"/>
        <note>ligand shared between two neighboring subunits</note>
    </ligand>
</feature>
<feature type="binding site" description="in other chain" evidence="10">
    <location>
        <position position="271"/>
    </location>
    <ligand>
        <name>L-methionine</name>
        <dbReference type="ChEBI" id="CHEBI:57844"/>
        <note>ligand shared between two neighboring subunits</note>
    </ligand>
</feature>
<feature type="domain" description="S-adenosylmethionine synthetase central" evidence="14">
    <location>
        <begin position="115"/>
        <end position="232"/>
    </location>
</feature>
<dbReference type="GO" id="GO:0005524">
    <property type="term" value="F:ATP binding"/>
    <property type="evidence" value="ECO:0007669"/>
    <property type="project" value="UniProtKB-UniRule"/>
</dbReference>
<dbReference type="GO" id="GO:0000287">
    <property type="term" value="F:magnesium ion binding"/>
    <property type="evidence" value="ECO:0007669"/>
    <property type="project" value="UniProtKB-UniRule"/>
</dbReference>
<feature type="binding site" description="in other chain" evidence="10">
    <location>
        <begin position="165"/>
        <end position="167"/>
    </location>
    <ligand>
        <name>ATP</name>
        <dbReference type="ChEBI" id="CHEBI:30616"/>
        <note>ligand shared between two neighboring subunits</note>
    </ligand>
</feature>
<evidence type="ECO:0000256" key="10">
    <source>
        <dbReference type="HAMAP-Rule" id="MF_00086"/>
    </source>
</evidence>
<dbReference type="HAMAP" id="MF_00086">
    <property type="entry name" value="S_AdoMet_synth1"/>
    <property type="match status" value="1"/>
</dbReference>
<keyword evidence="8 10" id="KW-0460">Magnesium</keyword>
<reference evidence="16 17" key="1">
    <citation type="journal article" date="2013" name="Genome Announc.">
        <title>Genome Sequence of the Obligate Gammaproteobacterial Methanotroph Methylomicrobium album Strain BG8.</title>
        <authorList>
            <person name="Kits K.D."/>
            <person name="Kalyuzhnaya M.G."/>
            <person name="Klotz M.G."/>
            <person name="Jetten M.S."/>
            <person name="Op den Camp H.J."/>
            <person name="Vuilleumier S."/>
            <person name="Bringel F."/>
            <person name="Dispirito A.A."/>
            <person name="Murrell J.C."/>
            <person name="Bruce D."/>
            <person name="Cheng J.F."/>
            <person name="Copeland A."/>
            <person name="Goodwin L."/>
            <person name="Hauser L."/>
            <person name="Lajus A."/>
            <person name="Land M.L."/>
            <person name="Lapidus A."/>
            <person name="Lucas S."/>
            <person name="Medigue C."/>
            <person name="Pitluck S."/>
            <person name="Woyke T."/>
            <person name="Zeytun A."/>
            <person name="Stein L.Y."/>
        </authorList>
    </citation>
    <scope>NUCLEOTIDE SEQUENCE [LARGE SCALE GENOMIC DNA]</scope>
    <source>
        <strain evidence="16 17">BG8</strain>
    </source>
</reference>
<evidence type="ECO:0000256" key="4">
    <source>
        <dbReference type="ARBA" id="ARBA00022679"/>
    </source>
</evidence>
<feature type="binding site" evidence="10">
    <location>
        <position position="240"/>
    </location>
    <ligand>
        <name>L-methionine</name>
        <dbReference type="ChEBI" id="CHEBI:57844"/>
        <note>ligand shared between two neighboring subunits</note>
    </ligand>
</feature>
<dbReference type="Pfam" id="PF02773">
    <property type="entry name" value="S-AdoMet_synt_C"/>
    <property type="match status" value="1"/>
</dbReference>
<dbReference type="SUPFAM" id="SSF55973">
    <property type="entry name" value="S-adenosylmethionine synthetase"/>
    <property type="match status" value="3"/>
</dbReference>
<dbReference type="FunFam" id="3.30.300.10:FF:000004">
    <property type="entry name" value="S-adenosylmethionine synthase"/>
    <property type="match status" value="1"/>
</dbReference>
<dbReference type="CDD" id="cd18079">
    <property type="entry name" value="S-AdoMet_synt"/>
    <property type="match status" value="1"/>
</dbReference>
<comment type="function">
    <text evidence="10">Catalyzes the formation of S-adenosylmethionine (AdoMet) from methionine and ATP. The overall synthetic reaction is composed of two sequential steps, AdoMet formation and the subsequent tripolyphosphate hydrolysis which occurs prior to release of AdoMet from the enzyme.</text>
</comment>
<keyword evidence="5 10" id="KW-0479">Metal-binding</keyword>
<feature type="binding site" evidence="10">
    <location>
        <position position="267"/>
    </location>
    <ligand>
        <name>ATP</name>
        <dbReference type="ChEBI" id="CHEBI:30616"/>
        <note>ligand shared between two neighboring subunits</note>
    </ligand>
</feature>
<dbReference type="eggNOG" id="COG0192">
    <property type="taxonomic scope" value="Bacteria"/>
</dbReference>
<protein>
    <recommendedName>
        <fullName evidence="10">S-adenosylmethionine synthase</fullName>
        <shortName evidence="10">AdoMet synthase</shortName>
        <ecNumber evidence="10">2.5.1.6</ecNumber>
    </recommendedName>
    <alternativeName>
        <fullName evidence="10">MAT</fullName>
    </alternativeName>
    <alternativeName>
        <fullName evidence="10">Methionine adenosyltransferase</fullName>
    </alternativeName>
</protein>
<evidence type="ECO:0000256" key="5">
    <source>
        <dbReference type="ARBA" id="ARBA00022723"/>
    </source>
</evidence>
<comment type="subcellular location">
    <subcellularLocation>
        <location evidence="10 11">Cytoplasm</location>
    </subcellularLocation>
</comment>
<comment type="cofactor">
    <cofactor evidence="10">
        <name>Mg(2+)</name>
        <dbReference type="ChEBI" id="CHEBI:18420"/>
    </cofactor>
    <text evidence="10">Binds 2 divalent ions per subunit.</text>
</comment>
<dbReference type="InterPro" id="IPR002133">
    <property type="entry name" value="S-AdoMet_synthetase"/>
</dbReference>